<protein>
    <submittedName>
        <fullName evidence="1">Uncharacterized protein</fullName>
    </submittedName>
</protein>
<gene>
    <name evidence="1" type="ORF">BDY19DRAFT_950013</name>
</gene>
<organism evidence="1 2">
    <name type="scientific">Irpex rosettiformis</name>
    <dbReference type="NCBI Taxonomy" id="378272"/>
    <lineage>
        <taxon>Eukaryota</taxon>
        <taxon>Fungi</taxon>
        <taxon>Dikarya</taxon>
        <taxon>Basidiomycota</taxon>
        <taxon>Agaricomycotina</taxon>
        <taxon>Agaricomycetes</taxon>
        <taxon>Polyporales</taxon>
        <taxon>Irpicaceae</taxon>
        <taxon>Irpex</taxon>
    </lineage>
</organism>
<dbReference type="Proteomes" id="UP001055072">
    <property type="component" value="Unassembled WGS sequence"/>
</dbReference>
<dbReference type="EMBL" id="MU274914">
    <property type="protein sequence ID" value="KAI0088266.1"/>
    <property type="molecule type" value="Genomic_DNA"/>
</dbReference>
<name>A0ACB8U1W0_9APHY</name>
<comment type="caution">
    <text evidence="1">The sequence shown here is derived from an EMBL/GenBank/DDBJ whole genome shotgun (WGS) entry which is preliminary data.</text>
</comment>
<proteinExistence type="predicted"/>
<accession>A0ACB8U1W0</accession>
<evidence type="ECO:0000313" key="1">
    <source>
        <dbReference type="EMBL" id="KAI0088266.1"/>
    </source>
</evidence>
<reference evidence="1" key="1">
    <citation type="journal article" date="2021" name="Environ. Microbiol.">
        <title>Gene family expansions and transcriptome signatures uncover fungal adaptations to wood decay.</title>
        <authorList>
            <person name="Hage H."/>
            <person name="Miyauchi S."/>
            <person name="Viragh M."/>
            <person name="Drula E."/>
            <person name="Min B."/>
            <person name="Chaduli D."/>
            <person name="Navarro D."/>
            <person name="Favel A."/>
            <person name="Norest M."/>
            <person name="Lesage-Meessen L."/>
            <person name="Balint B."/>
            <person name="Merenyi Z."/>
            <person name="de Eugenio L."/>
            <person name="Morin E."/>
            <person name="Martinez A.T."/>
            <person name="Baldrian P."/>
            <person name="Stursova M."/>
            <person name="Martinez M.J."/>
            <person name="Novotny C."/>
            <person name="Magnuson J.K."/>
            <person name="Spatafora J.W."/>
            <person name="Maurice S."/>
            <person name="Pangilinan J."/>
            <person name="Andreopoulos W."/>
            <person name="LaButti K."/>
            <person name="Hundley H."/>
            <person name="Na H."/>
            <person name="Kuo A."/>
            <person name="Barry K."/>
            <person name="Lipzen A."/>
            <person name="Henrissat B."/>
            <person name="Riley R."/>
            <person name="Ahrendt S."/>
            <person name="Nagy L.G."/>
            <person name="Grigoriev I.V."/>
            <person name="Martin F."/>
            <person name="Rosso M.N."/>
        </authorList>
    </citation>
    <scope>NUCLEOTIDE SEQUENCE</scope>
    <source>
        <strain evidence="1">CBS 384.51</strain>
    </source>
</reference>
<sequence>MINSRMLGHFTNIISIQPLPTTFPILPLHPSSEYNALPNEEAIGPTPRLTPTLPQIKDAKSRC</sequence>
<evidence type="ECO:0000313" key="2">
    <source>
        <dbReference type="Proteomes" id="UP001055072"/>
    </source>
</evidence>
<keyword evidence="2" id="KW-1185">Reference proteome</keyword>